<comment type="caution">
    <text evidence="2">The sequence shown here is derived from an EMBL/GenBank/DDBJ whole genome shotgun (WGS) entry which is preliminary data.</text>
</comment>
<dbReference type="SUPFAM" id="SSF101898">
    <property type="entry name" value="NHL repeat"/>
    <property type="match status" value="1"/>
</dbReference>
<dbReference type="PANTHER" id="PTHR42754">
    <property type="entry name" value="ENDOGLUCANASE"/>
    <property type="match status" value="1"/>
</dbReference>
<evidence type="ECO:0000256" key="1">
    <source>
        <dbReference type="SAM" id="MobiDB-lite"/>
    </source>
</evidence>
<feature type="region of interest" description="Disordered" evidence="1">
    <location>
        <begin position="541"/>
        <end position="584"/>
    </location>
</feature>
<feature type="compositionally biased region" description="Gly residues" evidence="1">
    <location>
        <begin position="548"/>
        <end position="584"/>
    </location>
</feature>
<sequence>MTIAVVLTSTACDLVVRGGGGAETGGGSTTGDQGGGAGAVGSGGGESGSGGEGGGIGPSGSGGEGGSSGPSGSGGEGGGIGPSGSGGASGSGTGGAGGSTPDTCVPGSVLTCYTGPVGVAHIGQCVTGTQTCRSDGLGYGPCTGAVTPTEEICATPVDENCDGEPRCPRFPLWARGYGGPGDDDGLSIVSDASGNYYVAGEFEGTVDFGAGPLTSAGGSDIFFLKLDPSGSVIWSKRFGAAHDDDSATIAVDGSGNIVLVGRYYNGSSVFGARFDHEGNQVTNTDFEIMIPGAEPKQLAVNGDGDVFMLFDDGGGIVGFTRSVAGGPVWSGGGQVLTYDPGTVAAGLAVGDAGDVIVVEEVSHSDPEFPPFELIVTRFSYGGALLWQRSFASSSTDRSAAPLAASVVVNAADEILVTTFTDGTIDFGGGVLPRGAALVKLDAGGQHLFSRSVRFGDKITLDPAGGMFVVGHGLARLDASGTETWSVDFDPLVKDIAASPNGTVAVTGRALAPADFGTGPIPYAAGSDIFVATFSPPCDGGEWDCETAGSGGSGDGGSGAGGSGDGGSGAGGSGDGGSGAGGGGSTEGTCVPGSVLTCYTGPVGTVGVGPCVTGTQTCRSDGLGYGPCTGAVTPADEICATPVDESCDGVPDCPRLPPWARGYGGSGDDLGLSIMSDAAGNFYVSGSFRGTVDFGAGPVTSAGGSDVFFLKLDPAGSVIWSKRFGTEYNDANATMAVDGSGNIVLVGVYDGETLTPGPDLGGGPLPPVLDEGTLFVAAFDSDGNHIWSNGFPGRLGTSGWPWMVQQAAVDGAGDVYVLHVVDESYRLAKVGAGGTAVLWTAGLPGMYSYTQATGAGGIALDSAGNVLAATPSVFTGTLPWPTTFNVTKIASTGAVLWEKQFPSMATYPRAAAYSVAVNAADEVLVTGFTDGTVDFGGGAVEDSSVLLKLDAAGEVISTHTTPHFHRIFLDPAGGMFVAGPSGLAKLDENGTKLWSVAFDPPSSDPLNRFVEDIAVSPNGTVAITGSTGAPVDFGTGPIPYAAGGDIFVATFNP</sequence>
<reference evidence="2 3" key="1">
    <citation type="submission" date="2023-01" db="EMBL/GenBank/DDBJ databases">
        <title>Minimal conservation of predation-associated metabolite biosynthetic gene clusters underscores biosynthetic potential of Myxococcota including descriptions for ten novel species: Archangium lansinium sp. nov., Myxococcus landrumus sp. nov., Nannocystis bai.</title>
        <authorList>
            <person name="Ahearne A."/>
            <person name="Stevens C."/>
            <person name="Dowd S."/>
        </authorList>
    </citation>
    <scope>NUCLEOTIDE SEQUENCE [LARGE SCALE GENOMIC DNA]</scope>
    <source>
        <strain evidence="2 3">WIWO2</strain>
    </source>
</reference>
<dbReference type="PANTHER" id="PTHR42754:SF1">
    <property type="entry name" value="LIPOPROTEIN"/>
    <property type="match status" value="1"/>
</dbReference>
<feature type="compositionally biased region" description="Gly residues" evidence="1">
    <location>
        <begin position="23"/>
        <end position="98"/>
    </location>
</feature>
<name>A0ABT5C9C5_9BACT</name>
<dbReference type="InterPro" id="IPR011047">
    <property type="entry name" value="Quinoprotein_ADH-like_sf"/>
</dbReference>
<accession>A0ABT5C9C5</accession>
<evidence type="ECO:0000313" key="3">
    <source>
        <dbReference type="Proteomes" id="UP001217485"/>
    </source>
</evidence>
<dbReference type="EMBL" id="JAQNDK010000004">
    <property type="protein sequence ID" value="MDC0683034.1"/>
    <property type="molecule type" value="Genomic_DNA"/>
</dbReference>
<gene>
    <name evidence="2" type="ORF">POL72_35225</name>
</gene>
<organism evidence="2 3">
    <name type="scientific">Sorangium atrum</name>
    <dbReference type="NCBI Taxonomy" id="2995308"/>
    <lineage>
        <taxon>Bacteria</taxon>
        <taxon>Pseudomonadati</taxon>
        <taxon>Myxococcota</taxon>
        <taxon>Polyangia</taxon>
        <taxon>Polyangiales</taxon>
        <taxon>Polyangiaceae</taxon>
        <taxon>Sorangium</taxon>
    </lineage>
</organism>
<dbReference type="RefSeq" id="WP_272101184.1">
    <property type="nucleotide sequence ID" value="NZ_JAQNDK010000004.1"/>
</dbReference>
<protein>
    <submittedName>
        <fullName evidence="2">PQQ-binding-like beta-propeller repeat protein</fullName>
    </submittedName>
</protein>
<evidence type="ECO:0000313" key="2">
    <source>
        <dbReference type="EMBL" id="MDC0683034.1"/>
    </source>
</evidence>
<feature type="region of interest" description="Disordered" evidence="1">
    <location>
        <begin position="23"/>
        <end position="100"/>
    </location>
</feature>
<dbReference type="Proteomes" id="UP001217485">
    <property type="component" value="Unassembled WGS sequence"/>
</dbReference>
<proteinExistence type="predicted"/>
<dbReference type="SUPFAM" id="SSF50998">
    <property type="entry name" value="Quinoprotein alcohol dehydrogenase-like"/>
    <property type="match status" value="1"/>
</dbReference>
<keyword evidence="3" id="KW-1185">Reference proteome</keyword>